<dbReference type="SUPFAM" id="SSF51230">
    <property type="entry name" value="Single hybrid motif"/>
    <property type="match status" value="1"/>
</dbReference>
<name>A0ABV9PZJ3_9BACL</name>
<dbReference type="InterPro" id="IPR011053">
    <property type="entry name" value="Single_hybrid_motif"/>
</dbReference>
<sequence length="84" mass="9015">MKVEFELISPCHGVVDKVLVEESAYLYEQETLCIIKTETGTVEMSVNFGGYITALNVTEGLVVTPGAVLAHVRQEVAKVSAGSD</sequence>
<dbReference type="Gene3D" id="2.40.50.100">
    <property type="match status" value="1"/>
</dbReference>
<evidence type="ECO:0000313" key="1">
    <source>
        <dbReference type="EMBL" id="MFC4766462.1"/>
    </source>
</evidence>
<dbReference type="RefSeq" id="WP_380024332.1">
    <property type="nucleotide sequence ID" value="NZ_JBHSHC010000022.1"/>
</dbReference>
<proteinExistence type="predicted"/>
<dbReference type="EMBL" id="JBHSHC010000022">
    <property type="protein sequence ID" value="MFC4766462.1"/>
    <property type="molecule type" value="Genomic_DNA"/>
</dbReference>
<dbReference type="Proteomes" id="UP001596002">
    <property type="component" value="Unassembled WGS sequence"/>
</dbReference>
<accession>A0ABV9PZJ3</accession>
<evidence type="ECO:0008006" key="3">
    <source>
        <dbReference type="Google" id="ProtNLM"/>
    </source>
</evidence>
<keyword evidence="2" id="KW-1185">Reference proteome</keyword>
<reference evidence="2" key="1">
    <citation type="journal article" date="2019" name="Int. J. Syst. Evol. Microbiol.">
        <title>The Global Catalogue of Microorganisms (GCM) 10K type strain sequencing project: providing services to taxonomists for standard genome sequencing and annotation.</title>
        <authorList>
            <consortium name="The Broad Institute Genomics Platform"/>
            <consortium name="The Broad Institute Genome Sequencing Center for Infectious Disease"/>
            <person name="Wu L."/>
            <person name="Ma J."/>
        </authorList>
    </citation>
    <scope>NUCLEOTIDE SEQUENCE [LARGE SCALE GENOMIC DNA]</scope>
    <source>
        <strain evidence="2">WYCCWR 12678</strain>
    </source>
</reference>
<protein>
    <recommendedName>
        <fullName evidence="3">Lipoyl-binding domain-containing protein</fullName>
    </recommendedName>
</protein>
<gene>
    <name evidence="1" type="ORF">ACFO8Q_03565</name>
</gene>
<organism evidence="1 2">
    <name type="scientific">Effusibacillus consociatus</name>
    <dbReference type="NCBI Taxonomy" id="1117041"/>
    <lineage>
        <taxon>Bacteria</taxon>
        <taxon>Bacillati</taxon>
        <taxon>Bacillota</taxon>
        <taxon>Bacilli</taxon>
        <taxon>Bacillales</taxon>
        <taxon>Alicyclobacillaceae</taxon>
        <taxon>Effusibacillus</taxon>
    </lineage>
</organism>
<comment type="caution">
    <text evidence="1">The sequence shown here is derived from an EMBL/GenBank/DDBJ whole genome shotgun (WGS) entry which is preliminary data.</text>
</comment>
<evidence type="ECO:0000313" key="2">
    <source>
        <dbReference type="Proteomes" id="UP001596002"/>
    </source>
</evidence>